<dbReference type="PROSITE" id="PS51782">
    <property type="entry name" value="LYSM"/>
    <property type="match status" value="2"/>
</dbReference>
<sequence length="385" mass="41366">MEIISCFKPEQAYSFCGALTIEEMLNSQRLPNRFGVSVAASVRAVAERGLKVLEYIARVVPKAKTLFAAALVLLVAADGCLRFVNYLYAYASRVQLNVRDDVPVLAGQMKNFALNSGAQEFDGNGNISLIDGAEKAALFKLPVSYTGYTVQSGDSISSITKRFGLSNISTLIAINNIDNVRLLRSGQKLRIPSVDGLLYTVRSGDSLESIAKTYGVSVEEILDVNELSSAVLYAGTELFIPGARLSSSVLKKALGELFAAPLAVSWRISSGYGWRQDPFTGVRSFHTGIDLVVPYGTSIKSAMSGTVAAAGYSNVYGNYVIINHGNGYQTLYAHMSSASVKKGERVAQGAQIGHTGNTGYSTGTHLHFSVYRNGKLINPAQVLKF</sequence>
<evidence type="ECO:0000313" key="3">
    <source>
        <dbReference type="Proteomes" id="UP000014541"/>
    </source>
</evidence>
<dbReference type="InterPro" id="IPR018392">
    <property type="entry name" value="LysM"/>
</dbReference>
<dbReference type="SUPFAM" id="SSF51261">
    <property type="entry name" value="Duplicated hybrid motif"/>
    <property type="match status" value="1"/>
</dbReference>
<dbReference type="EMBL" id="ATFF01000002">
    <property type="protein sequence ID" value="EPF32429.1"/>
    <property type="molecule type" value="Genomic_DNA"/>
</dbReference>
<dbReference type="InterPro" id="IPR050570">
    <property type="entry name" value="Cell_wall_metabolism_enzyme"/>
</dbReference>
<dbReference type="OrthoDB" id="305469at2"/>
<organism evidence="2 3">
    <name type="scientific">Treponema maltophilum ATCC 51939</name>
    <dbReference type="NCBI Taxonomy" id="1125699"/>
    <lineage>
        <taxon>Bacteria</taxon>
        <taxon>Pseudomonadati</taxon>
        <taxon>Spirochaetota</taxon>
        <taxon>Spirochaetia</taxon>
        <taxon>Spirochaetales</taxon>
        <taxon>Treponemataceae</taxon>
        <taxon>Treponema</taxon>
    </lineage>
</organism>
<dbReference type="Gene3D" id="3.10.350.10">
    <property type="entry name" value="LysM domain"/>
    <property type="match status" value="2"/>
</dbReference>
<dbReference type="Pfam" id="PF01476">
    <property type="entry name" value="LysM"/>
    <property type="match status" value="2"/>
</dbReference>
<comment type="caution">
    <text evidence="2">The sequence shown here is derived from an EMBL/GenBank/DDBJ whole genome shotgun (WGS) entry which is preliminary data.</text>
</comment>
<dbReference type="SUPFAM" id="SSF54106">
    <property type="entry name" value="LysM domain"/>
    <property type="match status" value="1"/>
</dbReference>
<dbReference type="InterPro" id="IPR016047">
    <property type="entry name" value="M23ase_b-sheet_dom"/>
</dbReference>
<dbReference type="InterPro" id="IPR011055">
    <property type="entry name" value="Dup_hybrid_motif"/>
</dbReference>
<dbReference type="GO" id="GO:0004222">
    <property type="term" value="F:metalloendopeptidase activity"/>
    <property type="evidence" value="ECO:0007669"/>
    <property type="project" value="TreeGrafter"/>
</dbReference>
<feature type="domain" description="LysM" evidence="1">
    <location>
        <begin position="197"/>
        <end position="240"/>
    </location>
</feature>
<accession>S3L6H5</accession>
<name>S3L6H5_TREMA</name>
<evidence type="ECO:0000313" key="2">
    <source>
        <dbReference type="EMBL" id="EPF32429.1"/>
    </source>
</evidence>
<feature type="domain" description="LysM" evidence="1">
    <location>
        <begin position="146"/>
        <end position="191"/>
    </location>
</feature>
<dbReference type="eggNOG" id="COG1388">
    <property type="taxonomic scope" value="Bacteria"/>
</dbReference>
<reference evidence="2 3" key="1">
    <citation type="submission" date="2013-04" db="EMBL/GenBank/DDBJ databases">
        <title>The Genome Sequence of Treponema maltophilum ATCC 51939.</title>
        <authorList>
            <consortium name="The Broad Institute Genomics Platform"/>
            <person name="Earl A."/>
            <person name="Ward D."/>
            <person name="Feldgarden M."/>
            <person name="Gevers D."/>
            <person name="Leonetti C."/>
            <person name="Blanton J.M."/>
            <person name="Dewhirst F.E."/>
            <person name="Izard J."/>
            <person name="Walker B."/>
            <person name="Young S."/>
            <person name="Zeng Q."/>
            <person name="Gargeya S."/>
            <person name="Fitzgerald M."/>
            <person name="Haas B."/>
            <person name="Abouelleil A."/>
            <person name="Allen A.W."/>
            <person name="Alvarado L."/>
            <person name="Arachchi H.M."/>
            <person name="Berlin A.M."/>
            <person name="Chapman S.B."/>
            <person name="Gainer-Dewar J."/>
            <person name="Goldberg J."/>
            <person name="Griggs A."/>
            <person name="Gujja S."/>
            <person name="Hansen M."/>
            <person name="Howarth C."/>
            <person name="Imamovic A."/>
            <person name="Ireland A."/>
            <person name="Larimer J."/>
            <person name="McCowan C."/>
            <person name="Murphy C."/>
            <person name="Pearson M."/>
            <person name="Poon T.W."/>
            <person name="Priest M."/>
            <person name="Roberts A."/>
            <person name="Saif S."/>
            <person name="Shea T."/>
            <person name="Sisk P."/>
            <person name="Sykes S."/>
            <person name="Wortman J."/>
            <person name="Nusbaum C."/>
            <person name="Birren B."/>
        </authorList>
    </citation>
    <scope>NUCLEOTIDE SEQUENCE [LARGE SCALE GENOMIC DNA]</scope>
    <source>
        <strain evidence="2 3">ATCC 51939</strain>
    </source>
</reference>
<dbReference type="CDD" id="cd00118">
    <property type="entry name" value="LysM"/>
    <property type="match status" value="2"/>
</dbReference>
<keyword evidence="3" id="KW-1185">Reference proteome</keyword>
<dbReference type="Proteomes" id="UP000014541">
    <property type="component" value="Unassembled WGS sequence"/>
</dbReference>
<dbReference type="AlphaFoldDB" id="S3L6H5"/>
<dbReference type="STRING" id="1125699.HMPREF9194_00427"/>
<dbReference type="PANTHER" id="PTHR21666">
    <property type="entry name" value="PEPTIDASE-RELATED"/>
    <property type="match status" value="1"/>
</dbReference>
<gene>
    <name evidence="2" type="ORF">HMPREF9194_00427</name>
</gene>
<evidence type="ECO:0000259" key="1">
    <source>
        <dbReference type="PROSITE" id="PS51782"/>
    </source>
</evidence>
<proteinExistence type="predicted"/>
<dbReference type="Gene3D" id="2.70.70.10">
    <property type="entry name" value="Glucose Permease (Domain IIA)"/>
    <property type="match status" value="1"/>
</dbReference>
<dbReference type="Pfam" id="PF01551">
    <property type="entry name" value="Peptidase_M23"/>
    <property type="match status" value="1"/>
</dbReference>
<dbReference type="CDD" id="cd12797">
    <property type="entry name" value="M23_peptidase"/>
    <property type="match status" value="1"/>
</dbReference>
<dbReference type="SMART" id="SM00257">
    <property type="entry name" value="LysM"/>
    <property type="match status" value="2"/>
</dbReference>
<dbReference type="HOGENOM" id="CLU_029425_7_0_12"/>
<protein>
    <recommendedName>
        <fullName evidence="1">LysM domain-containing protein</fullName>
    </recommendedName>
</protein>
<dbReference type="PANTHER" id="PTHR21666:SF270">
    <property type="entry name" value="MUREIN HYDROLASE ACTIVATOR ENVC"/>
    <property type="match status" value="1"/>
</dbReference>
<dbReference type="PATRIC" id="fig|1125699.3.peg.433"/>
<dbReference type="eggNOG" id="COG0739">
    <property type="taxonomic scope" value="Bacteria"/>
</dbReference>
<dbReference type="RefSeq" id="WP_016524726.1">
    <property type="nucleotide sequence ID" value="NZ_KE332518.1"/>
</dbReference>
<dbReference type="InterPro" id="IPR036779">
    <property type="entry name" value="LysM_dom_sf"/>
</dbReference>